<dbReference type="CDD" id="cd00190">
    <property type="entry name" value="Tryp_SPc"/>
    <property type="match status" value="1"/>
</dbReference>
<dbReference type="PROSITE" id="PS00134">
    <property type="entry name" value="TRYPSIN_HIS"/>
    <property type="match status" value="1"/>
</dbReference>
<keyword evidence="4 7" id="KW-0378">Hydrolase</keyword>
<feature type="signal peptide" evidence="8">
    <location>
        <begin position="1"/>
        <end position="16"/>
    </location>
</feature>
<comment type="subcellular location">
    <subcellularLocation>
        <location evidence="1">Secreted</location>
        <location evidence="1">Extracellular space</location>
    </subcellularLocation>
</comment>
<sequence length="242" mass="25561">MLATLLVLIFAGATTGSPPHGRIFGGTIASPGQFPFVASLNNPEQFCDGSIINKNWIVTAGHCIDAVTPNSTVLVGTIYESSGGTKYNISKAIQHEAYNSTTAQNDIGLIQINGEFEFGDEVQAVEFADPEVNASCQAAGWGASETTSFPEELLYVELVALSFEQCKDLIESMDPFYLGSEQVCGYGPSGKGVCFGDSGGPLVCGGKLAGIVSYTVSACAHGYPDVYVRPLAYADWIDENTK</sequence>
<organism evidence="10 11">
    <name type="scientific">Zophobas morio</name>
    <dbReference type="NCBI Taxonomy" id="2755281"/>
    <lineage>
        <taxon>Eukaryota</taxon>
        <taxon>Metazoa</taxon>
        <taxon>Ecdysozoa</taxon>
        <taxon>Arthropoda</taxon>
        <taxon>Hexapoda</taxon>
        <taxon>Insecta</taxon>
        <taxon>Pterygota</taxon>
        <taxon>Neoptera</taxon>
        <taxon>Endopterygota</taxon>
        <taxon>Coleoptera</taxon>
        <taxon>Polyphaga</taxon>
        <taxon>Cucujiformia</taxon>
        <taxon>Tenebrionidae</taxon>
        <taxon>Zophobas</taxon>
    </lineage>
</organism>
<dbReference type="InterPro" id="IPR033116">
    <property type="entry name" value="TRYPSIN_SER"/>
</dbReference>
<dbReference type="SUPFAM" id="SSF50494">
    <property type="entry name" value="Trypsin-like serine proteases"/>
    <property type="match status" value="1"/>
</dbReference>
<keyword evidence="5 7" id="KW-0720">Serine protease</keyword>
<dbReference type="InterPro" id="IPR001254">
    <property type="entry name" value="Trypsin_dom"/>
</dbReference>
<evidence type="ECO:0000256" key="6">
    <source>
        <dbReference type="ARBA" id="ARBA00023157"/>
    </source>
</evidence>
<evidence type="ECO:0000259" key="9">
    <source>
        <dbReference type="PROSITE" id="PS50240"/>
    </source>
</evidence>
<evidence type="ECO:0000256" key="5">
    <source>
        <dbReference type="ARBA" id="ARBA00022825"/>
    </source>
</evidence>
<keyword evidence="3 7" id="KW-0645">Protease</keyword>
<comment type="caution">
    <text evidence="10">The sequence shown here is derived from an EMBL/GenBank/DDBJ whole genome shotgun (WGS) entry which is preliminary data.</text>
</comment>
<dbReference type="GO" id="GO:0006508">
    <property type="term" value="P:proteolysis"/>
    <property type="evidence" value="ECO:0007669"/>
    <property type="project" value="UniProtKB-KW"/>
</dbReference>
<evidence type="ECO:0000256" key="8">
    <source>
        <dbReference type="SAM" id="SignalP"/>
    </source>
</evidence>
<comment type="similarity">
    <text evidence="2">Belongs to the peptidase S1 family.</text>
</comment>
<dbReference type="PANTHER" id="PTHR24276:SF96">
    <property type="entry name" value="PEPTIDASE S1 DOMAIN-CONTAINING PROTEIN"/>
    <property type="match status" value="1"/>
</dbReference>
<feature type="chain" id="PRO_5041330200" description="Peptidase S1 domain-containing protein" evidence="8">
    <location>
        <begin position="17"/>
        <end position="242"/>
    </location>
</feature>
<evidence type="ECO:0000256" key="7">
    <source>
        <dbReference type="RuleBase" id="RU363034"/>
    </source>
</evidence>
<dbReference type="FunFam" id="2.40.10.10:FF:000036">
    <property type="entry name" value="Trypsin beta"/>
    <property type="match status" value="1"/>
</dbReference>
<dbReference type="Gene3D" id="2.40.10.10">
    <property type="entry name" value="Trypsin-like serine proteases"/>
    <property type="match status" value="1"/>
</dbReference>
<proteinExistence type="inferred from homology"/>
<feature type="domain" description="Peptidase S1" evidence="9">
    <location>
        <begin position="23"/>
        <end position="242"/>
    </location>
</feature>
<dbReference type="InterPro" id="IPR050430">
    <property type="entry name" value="Peptidase_S1"/>
</dbReference>
<dbReference type="SMART" id="SM00020">
    <property type="entry name" value="Tryp_SPc"/>
    <property type="match status" value="1"/>
</dbReference>
<dbReference type="GO" id="GO:0005576">
    <property type="term" value="C:extracellular region"/>
    <property type="evidence" value="ECO:0007669"/>
    <property type="project" value="UniProtKB-SubCell"/>
</dbReference>
<keyword evidence="8" id="KW-0732">Signal</keyword>
<evidence type="ECO:0000313" key="11">
    <source>
        <dbReference type="Proteomes" id="UP001168821"/>
    </source>
</evidence>
<dbReference type="PROSITE" id="PS50240">
    <property type="entry name" value="TRYPSIN_DOM"/>
    <property type="match status" value="1"/>
</dbReference>
<protein>
    <recommendedName>
        <fullName evidence="9">Peptidase S1 domain-containing protein</fullName>
    </recommendedName>
</protein>
<dbReference type="InterPro" id="IPR001314">
    <property type="entry name" value="Peptidase_S1A"/>
</dbReference>
<evidence type="ECO:0000256" key="4">
    <source>
        <dbReference type="ARBA" id="ARBA00022801"/>
    </source>
</evidence>
<keyword evidence="6" id="KW-1015">Disulfide bond</keyword>
<dbReference type="InterPro" id="IPR043504">
    <property type="entry name" value="Peptidase_S1_PA_chymotrypsin"/>
</dbReference>
<dbReference type="InterPro" id="IPR018114">
    <property type="entry name" value="TRYPSIN_HIS"/>
</dbReference>
<dbReference type="AlphaFoldDB" id="A0AA38IFI7"/>
<dbReference type="EMBL" id="JALNTZ010000005">
    <property type="protein sequence ID" value="KAJ3652964.1"/>
    <property type="molecule type" value="Genomic_DNA"/>
</dbReference>
<dbReference type="PANTHER" id="PTHR24276">
    <property type="entry name" value="POLYSERASE-RELATED"/>
    <property type="match status" value="1"/>
</dbReference>
<gene>
    <name evidence="10" type="ORF">Zmor_018886</name>
</gene>
<evidence type="ECO:0000256" key="3">
    <source>
        <dbReference type="ARBA" id="ARBA00022670"/>
    </source>
</evidence>
<evidence type="ECO:0000313" key="10">
    <source>
        <dbReference type="EMBL" id="KAJ3652964.1"/>
    </source>
</evidence>
<evidence type="ECO:0000256" key="1">
    <source>
        <dbReference type="ARBA" id="ARBA00004239"/>
    </source>
</evidence>
<dbReference type="GO" id="GO:0004252">
    <property type="term" value="F:serine-type endopeptidase activity"/>
    <property type="evidence" value="ECO:0007669"/>
    <property type="project" value="InterPro"/>
</dbReference>
<dbReference type="PROSITE" id="PS00135">
    <property type="entry name" value="TRYPSIN_SER"/>
    <property type="match status" value="1"/>
</dbReference>
<dbReference type="InterPro" id="IPR009003">
    <property type="entry name" value="Peptidase_S1_PA"/>
</dbReference>
<dbReference type="PRINTS" id="PR00722">
    <property type="entry name" value="CHYMOTRYPSIN"/>
</dbReference>
<reference evidence="10" key="1">
    <citation type="journal article" date="2023" name="G3 (Bethesda)">
        <title>Whole genome assemblies of Zophobas morio and Tenebrio molitor.</title>
        <authorList>
            <person name="Kaur S."/>
            <person name="Stinson S.A."/>
            <person name="diCenzo G.C."/>
        </authorList>
    </citation>
    <scope>NUCLEOTIDE SEQUENCE</scope>
    <source>
        <strain evidence="10">QUZm001</strain>
    </source>
</reference>
<dbReference type="Pfam" id="PF00089">
    <property type="entry name" value="Trypsin"/>
    <property type="match status" value="1"/>
</dbReference>
<name>A0AA38IFI7_9CUCU</name>
<keyword evidence="11" id="KW-1185">Reference proteome</keyword>
<evidence type="ECO:0000256" key="2">
    <source>
        <dbReference type="ARBA" id="ARBA00007664"/>
    </source>
</evidence>
<accession>A0AA38IFI7</accession>
<dbReference type="Proteomes" id="UP001168821">
    <property type="component" value="Unassembled WGS sequence"/>
</dbReference>